<evidence type="ECO:0000256" key="2">
    <source>
        <dbReference type="SAM" id="MobiDB-lite"/>
    </source>
</evidence>
<evidence type="ECO:0000313" key="4">
    <source>
        <dbReference type="Proteomes" id="UP001303587"/>
    </source>
</evidence>
<dbReference type="InterPro" id="IPR055545">
    <property type="entry name" value="DUF7121"/>
</dbReference>
<evidence type="ECO:0008006" key="5">
    <source>
        <dbReference type="Google" id="ProtNLM"/>
    </source>
</evidence>
<feature type="region of interest" description="Disordered" evidence="2">
    <location>
        <begin position="231"/>
        <end position="262"/>
    </location>
</feature>
<dbReference type="AlphaFoldDB" id="A0AA97A433"/>
<gene>
    <name evidence="3" type="ORF">MsAc7_10750</name>
</gene>
<dbReference type="GeneID" id="89230181"/>
<feature type="region of interest" description="Disordered" evidence="2">
    <location>
        <begin position="1"/>
        <end position="30"/>
    </location>
</feature>
<dbReference type="EMBL" id="CP131060">
    <property type="protein sequence ID" value="WNY25523.1"/>
    <property type="molecule type" value="Genomic_DNA"/>
</dbReference>
<organism evidence="3 4">
    <name type="scientific">Methanolapillus millepedarum</name>
    <dbReference type="NCBI Taxonomy" id="3028296"/>
    <lineage>
        <taxon>Archaea</taxon>
        <taxon>Methanobacteriati</taxon>
        <taxon>Methanobacteriota</taxon>
        <taxon>Stenosarchaea group</taxon>
        <taxon>Methanomicrobia</taxon>
        <taxon>Methanosarcinales</taxon>
        <taxon>Methanosarcinaceae</taxon>
        <taxon>Methanolapillus</taxon>
    </lineage>
</organism>
<keyword evidence="4" id="KW-1185">Reference proteome</keyword>
<feature type="coiled-coil region" evidence="1">
    <location>
        <begin position="124"/>
        <end position="151"/>
    </location>
</feature>
<keyword evidence="1" id="KW-0175">Coiled coil</keyword>
<evidence type="ECO:0000313" key="3">
    <source>
        <dbReference type="EMBL" id="WNY25523.1"/>
    </source>
</evidence>
<feature type="compositionally biased region" description="Basic and acidic residues" evidence="2">
    <location>
        <begin position="1"/>
        <end position="24"/>
    </location>
</feature>
<dbReference type="Proteomes" id="UP001303587">
    <property type="component" value="Chromosome"/>
</dbReference>
<protein>
    <recommendedName>
        <fullName evidence="5">Phosphoserine phosphatase</fullName>
    </recommendedName>
</protein>
<dbReference type="Pfam" id="PF23435">
    <property type="entry name" value="DUF7121"/>
    <property type="match status" value="1"/>
</dbReference>
<accession>A0AA97A433</accession>
<evidence type="ECO:0000256" key="1">
    <source>
        <dbReference type="SAM" id="Coils"/>
    </source>
</evidence>
<name>A0AA97A433_9EURY</name>
<proteinExistence type="predicted"/>
<sequence length="284" mass="32973">MMKELQTRKTELKDISEEAKEKRNQLNAEASKYAAERNELNNKTKELILVAQDLKVKRDEVNVNVSKYKELRDTTNARANELFAKADSLKKDSNLDGPSIKEIRKQIDALEFQQQTNVMSPKKEKELVTKIKELEQEYVEKKKTLDDNSELKEILDQAQIIRDEASEYHAQLSVYAEQAQVYHEQMITAFKDADRVRAESDVAHKNFIRAQEAADEQHKVFIEAQKEIRDIDKETGKSKKKDKDSKSKQDKEELEKDAQGIMDKFKDGGKLTMEDLMALQRSKY</sequence>
<reference evidence="3 4" key="1">
    <citation type="submission" date="2023-07" db="EMBL/GenBank/DDBJ databases">
        <title>Closed genoem sequence of Methanosarcinaceae archaeon Ac7.</title>
        <authorList>
            <person name="Poehlein A."/>
            <person name="Protasov E."/>
            <person name="Platt K."/>
            <person name="Reeh H."/>
            <person name="Daniel R."/>
            <person name="Brune A."/>
        </authorList>
    </citation>
    <scope>NUCLEOTIDE SEQUENCE [LARGE SCALE GENOMIC DNA]</scope>
    <source>
        <strain evidence="3 4">Ac7</strain>
    </source>
</reference>
<dbReference type="RefSeq" id="WP_338101887.1">
    <property type="nucleotide sequence ID" value="NZ_CP131060.1"/>
</dbReference>